<dbReference type="Proteomes" id="UP000521676">
    <property type="component" value="Unassembled WGS sequence"/>
</dbReference>
<organism evidence="1 3">
    <name type="scientific">Candidatus Chlorohelix allophototropha</name>
    <dbReference type="NCBI Taxonomy" id="3003348"/>
    <lineage>
        <taxon>Bacteria</taxon>
        <taxon>Bacillati</taxon>
        <taxon>Chloroflexota</taxon>
        <taxon>Chloroflexia</taxon>
        <taxon>Candidatus Chloroheliales</taxon>
        <taxon>Candidatus Chloroheliaceae</taxon>
        <taxon>Candidatus Chlorohelix</taxon>
    </lineage>
</organism>
<evidence type="ECO:0000313" key="4">
    <source>
        <dbReference type="Proteomes" id="UP001431572"/>
    </source>
</evidence>
<dbReference type="AlphaFoldDB" id="A0A8T7M625"/>
<reference evidence="1 3" key="1">
    <citation type="submission" date="2020-06" db="EMBL/GenBank/DDBJ databases">
        <title>Anoxygenic phototrophic Chloroflexota member uses a Type I reaction center.</title>
        <authorList>
            <person name="Tsuji J.M."/>
            <person name="Shaw N.A."/>
            <person name="Nagashima S."/>
            <person name="Venkiteswaran J."/>
            <person name="Schiff S.L."/>
            <person name="Hanada S."/>
            <person name="Tank M."/>
            <person name="Neufeld J.D."/>
        </authorList>
    </citation>
    <scope>NUCLEOTIDE SEQUENCE [LARGE SCALE GENOMIC DNA]</scope>
    <source>
        <strain evidence="1">L227-S17</strain>
    </source>
</reference>
<protein>
    <submittedName>
        <fullName evidence="1">Uncharacterized protein</fullName>
    </submittedName>
</protein>
<dbReference type="EMBL" id="JACATZ010000003">
    <property type="protein sequence ID" value="NWJ47577.1"/>
    <property type="molecule type" value="Genomic_DNA"/>
</dbReference>
<reference evidence="2" key="2">
    <citation type="journal article" date="2024" name="Nature">
        <title>Anoxygenic phototroph of the Chloroflexota uses a type I reaction centre.</title>
        <authorList>
            <person name="Tsuji J.M."/>
            <person name="Shaw N.A."/>
            <person name="Nagashima S."/>
            <person name="Venkiteswaran J.J."/>
            <person name="Schiff S.L."/>
            <person name="Watanabe T."/>
            <person name="Fukui M."/>
            <person name="Hanada S."/>
            <person name="Tank M."/>
            <person name="Neufeld J.D."/>
        </authorList>
    </citation>
    <scope>NUCLEOTIDE SEQUENCE</scope>
    <source>
        <strain evidence="2">L227-S17</strain>
    </source>
</reference>
<keyword evidence="4" id="KW-1185">Reference proteome</keyword>
<accession>A0A8T7M625</accession>
<evidence type="ECO:0000313" key="3">
    <source>
        <dbReference type="Proteomes" id="UP000521676"/>
    </source>
</evidence>
<dbReference type="EMBL" id="CP128400">
    <property type="protein sequence ID" value="WJW69487.1"/>
    <property type="molecule type" value="Genomic_DNA"/>
</dbReference>
<gene>
    <name evidence="1" type="ORF">HXX08_17100</name>
    <name evidence="2" type="ORF">OZ401_003103</name>
</gene>
<evidence type="ECO:0000313" key="1">
    <source>
        <dbReference type="EMBL" id="NWJ47577.1"/>
    </source>
</evidence>
<proteinExistence type="predicted"/>
<sequence>MYVKGGAAKSLAVWLGQRGDTAGALFCPLHKSGKVRVEIMTDQSVMKVLKKRGLANRSYLRRGSSCLRGNSHEQIHGVGRAVMLSCYPEVKPGRLVLAGDRDANRLKPVIKIQKDSKV</sequence>
<evidence type="ECO:0000313" key="2">
    <source>
        <dbReference type="EMBL" id="WJW69487.1"/>
    </source>
</evidence>
<dbReference type="RefSeq" id="WP_341471371.1">
    <property type="nucleotide sequence ID" value="NZ_CP128400.1"/>
</dbReference>
<dbReference type="Proteomes" id="UP001431572">
    <property type="component" value="Chromosome 2"/>
</dbReference>
<name>A0A8T7M625_9CHLR</name>